<dbReference type="Proteomes" id="UP001301958">
    <property type="component" value="Unassembled WGS sequence"/>
</dbReference>
<dbReference type="PANTHER" id="PTHR37577">
    <property type="entry name" value="INTEGRAL MEMBRANE PROTEIN"/>
    <property type="match status" value="1"/>
</dbReference>
<reference evidence="2" key="2">
    <citation type="submission" date="2023-05" db="EMBL/GenBank/DDBJ databases">
        <authorList>
            <consortium name="Lawrence Berkeley National Laboratory"/>
            <person name="Steindorff A."/>
            <person name="Hensen N."/>
            <person name="Bonometti L."/>
            <person name="Westerberg I."/>
            <person name="Brannstrom I.O."/>
            <person name="Guillou S."/>
            <person name="Cros-Aarteil S."/>
            <person name="Calhoun S."/>
            <person name="Haridas S."/>
            <person name="Kuo A."/>
            <person name="Mondo S."/>
            <person name="Pangilinan J."/>
            <person name="Riley R."/>
            <person name="Labutti K."/>
            <person name="Andreopoulos B."/>
            <person name="Lipzen A."/>
            <person name="Chen C."/>
            <person name="Yanf M."/>
            <person name="Daum C."/>
            <person name="Ng V."/>
            <person name="Clum A."/>
            <person name="Ohm R."/>
            <person name="Martin F."/>
            <person name="Silar P."/>
            <person name="Natvig D."/>
            <person name="Lalanne C."/>
            <person name="Gautier V."/>
            <person name="Ament-Velasquez S.L."/>
            <person name="Kruys A."/>
            <person name="Hutchinson M.I."/>
            <person name="Powell A.J."/>
            <person name="Barry K."/>
            <person name="Miller A.N."/>
            <person name="Grigoriev I.V."/>
            <person name="Debuchy R."/>
            <person name="Gladieux P."/>
            <person name="Thoren M.H."/>
            <person name="Johannesson H."/>
        </authorList>
    </citation>
    <scope>NUCLEOTIDE SEQUENCE</scope>
    <source>
        <strain evidence="2">CBS 990.96</strain>
    </source>
</reference>
<gene>
    <name evidence="2" type="ORF">QBC38DRAFT_482560</name>
</gene>
<feature type="transmembrane region" description="Helical" evidence="1">
    <location>
        <begin position="251"/>
        <end position="274"/>
    </location>
</feature>
<feature type="transmembrane region" description="Helical" evidence="1">
    <location>
        <begin position="83"/>
        <end position="109"/>
    </location>
</feature>
<comment type="caution">
    <text evidence="2">The sequence shown here is derived from an EMBL/GenBank/DDBJ whole genome shotgun (WGS) entry which is preliminary data.</text>
</comment>
<keyword evidence="3" id="KW-1185">Reference proteome</keyword>
<keyword evidence="1" id="KW-1133">Transmembrane helix</keyword>
<keyword evidence="1" id="KW-0812">Transmembrane</keyword>
<dbReference type="AlphaFoldDB" id="A0AAN7BLQ0"/>
<sequence>MFGDIPSIQPQEICPTNSSRHTTNMSTCQTFSLPDAPATHHINGTIYCWDFQTNTSFWLHAHDYTCAFFHNCYCPELRHDVEVAGIGVICAFVVTSGLTIISTILSLLLTRTEGQIRPDGTFPHPKRPEPDTLNIIDAFSRVTICRPVVSHLQQKCHFNIRLLTSVVSDLVHFLSDTQLVTGIAVIVSAVVGLHQGDRHEPMTVYHFDIATDLAWFSSITHLSSLLVLRYQHSLTAKKGPDRVKFPWRMQWWPLKIYVGVRLVLMLLFAALLLYSSWVTGYACWDNKTSCPAKCTLGLPRGGEPQQWMIVYWVLIWYGYTRHVLSLSVTIRAFWLEHVRRFVVPHKPVSLRKIGCGKKTVVNLFKTVFFWVWNIFSSDMFDVFELILWFAIGCYGMIDTRHDGHRVMSEAEAEAEDRIGFGQLVPIVLLLSSPLAVIESYARHFKAQRAEKMKEVECKCGGCRFHGC</sequence>
<keyword evidence="1" id="KW-0472">Membrane</keyword>
<reference evidence="2" key="1">
    <citation type="journal article" date="2023" name="Mol. Phylogenet. Evol.">
        <title>Genome-scale phylogeny and comparative genomics of the fungal order Sordariales.</title>
        <authorList>
            <person name="Hensen N."/>
            <person name="Bonometti L."/>
            <person name="Westerberg I."/>
            <person name="Brannstrom I.O."/>
            <person name="Guillou S."/>
            <person name="Cros-Aarteil S."/>
            <person name="Calhoun S."/>
            <person name="Haridas S."/>
            <person name="Kuo A."/>
            <person name="Mondo S."/>
            <person name="Pangilinan J."/>
            <person name="Riley R."/>
            <person name="LaButti K."/>
            <person name="Andreopoulos B."/>
            <person name="Lipzen A."/>
            <person name="Chen C."/>
            <person name="Yan M."/>
            <person name="Daum C."/>
            <person name="Ng V."/>
            <person name="Clum A."/>
            <person name="Steindorff A."/>
            <person name="Ohm R.A."/>
            <person name="Martin F."/>
            <person name="Silar P."/>
            <person name="Natvig D.O."/>
            <person name="Lalanne C."/>
            <person name="Gautier V."/>
            <person name="Ament-Velasquez S.L."/>
            <person name="Kruys A."/>
            <person name="Hutchinson M.I."/>
            <person name="Powell A.J."/>
            <person name="Barry K."/>
            <person name="Miller A.N."/>
            <person name="Grigoriev I.V."/>
            <person name="Debuchy R."/>
            <person name="Gladieux P."/>
            <person name="Hiltunen Thoren M."/>
            <person name="Johannesson H."/>
        </authorList>
    </citation>
    <scope>NUCLEOTIDE SEQUENCE</scope>
    <source>
        <strain evidence="2">CBS 990.96</strain>
    </source>
</reference>
<dbReference type="EMBL" id="MU865363">
    <property type="protein sequence ID" value="KAK4225611.1"/>
    <property type="molecule type" value="Genomic_DNA"/>
</dbReference>
<dbReference type="PANTHER" id="PTHR37577:SF1">
    <property type="entry name" value="INTEGRAL MEMBRANE PROTEIN"/>
    <property type="match status" value="1"/>
</dbReference>
<dbReference type="InterPro" id="IPR053018">
    <property type="entry name" value="Elsinochrome_Biosynth-Asso"/>
</dbReference>
<name>A0AAN7BLQ0_9PEZI</name>
<accession>A0AAN7BLQ0</accession>
<protein>
    <submittedName>
        <fullName evidence="2">Uncharacterized protein</fullName>
    </submittedName>
</protein>
<organism evidence="2 3">
    <name type="scientific">Podospora fimiseda</name>
    <dbReference type="NCBI Taxonomy" id="252190"/>
    <lineage>
        <taxon>Eukaryota</taxon>
        <taxon>Fungi</taxon>
        <taxon>Dikarya</taxon>
        <taxon>Ascomycota</taxon>
        <taxon>Pezizomycotina</taxon>
        <taxon>Sordariomycetes</taxon>
        <taxon>Sordariomycetidae</taxon>
        <taxon>Sordariales</taxon>
        <taxon>Podosporaceae</taxon>
        <taxon>Podospora</taxon>
    </lineage>
</organism>
<evidence type="ECO:0000313" key="2">
    <source>
        <dbReference type="EMBL" id="KAK4225611.1"/>
    </source>
</evidence>
<evidence type="ECO:0000313" key="3">
    <source>
        <dbReference type="Proteomes" id="UP001301958"/>
    </source>
</evidence>
<feature type="transmembrane region" description="Helical" evidence="1">
    <location>
        <begin position="309"/>
        <end position="334"/>
    </location>
</feature>
<proteinExistence type="predicted"/>
<evidence type="ECO:0000256" key="1">
    <source>
        <dbReference type="SAM" id="Phobius"/>
    </source>
</evidence>
<feature type="transmembrane region" description="Helical" evidence="1">
    <location>
        <begin position="379"/>
        <end position="397"/>
    </location>
</feature>